<keyword evidence="3" id="KW-1185">Reference proteome</keyword>
<sequence length="142" mass="16113">MVPPAELHIKRDITMLIASNPTLCLEEPRSKKPKIFEKSCLKNTAEQLPKCNKRVCFAEDPQTVYFRKMDSSRSLLNDGHDPEIEEYNPNNLDSGSDLTDIPPPLPEKRILKRSVSHCDLDAYWGDELDSKLTKMDLGKVAS</sequence>
<protein>
    <submittedName>
        <fullName evidence="2">Uncharacterized protein</fullName>
    </submittedName>
</protein>
<feature type="compositionally biased region" description="Polar residues" evidence="1">
    <location>
        <begin position="88"/>
        <end position="97"/>
    </location>
</feature>
<dbReference type="OrthoDB" id="10323113at2759"/>
<dbReference type="EMBL" id="JAEPQZ010000006">
    <property type="protein sequence ID" value="KAG2180083.1"/>
    <property type="molecule type" value="Genomic_DNA"/>
</dbReference>
<proteinExistence type="predicted"/>
<gene>
    <name evidence="2" type="ORF">INT43_003870</name>
</gene>
<dbReference type="Proteomes" id="UP000654370">
    <property type="component" value="Unassembled WGS sequence"/>
</dbReference>
<evidence type="ECO:0000256" key="1">
    <source>
        <dbReference type="SAM" id="MobiDB-lite"/>
    </source>
</evidence>
<reference evidence="2" key="1">
    <citation type="submission" date="2020-12" db="EMBL/GenBank/DDBJ databases">
        <title>Metabolic potential, ecology and presence of endohyphal bacteria is reflected in genomic diversity of Mucoromycotina.</title>
        <authorList>
            <person name="Muszewska A."/>
            <person name="Okrasinska A."/>
            <person name="Steczkiewicz K."/>
            <person name="Drgas O."/>
            <person name="Orlowska M."/>
            <person name="Perlinska-Lenart U."/>
            <person name="Aleksandrzak-Piekarczyk T."/>
            <person name="Szatraj K."/>
            <person name="Zielenkiewicz U."/>
            <person name="Pilsyk S."/>
            <person name="Malc E."/>
            <person name="Mieczkowski P."/>
            <person name="Kruszewska J.S."/>
            <person name="Biernat P."/>
            <person name="Pawlowska J."/>
        </authorList>
    </citation>
    <scope>NUCLEOTIDE SEQUENCE</scope>
    <source>
        <strain evidence="2">WA0000067209</strain>
    </source>
</reference>
<dbReference type="AlphaFoldDB" id="A0A8H7UHI8"/>
<evidence type="ECO:0000313" key="2">
    <source>
        <dbReference type="EMBL" id="KAG2180083.1"/>
    </source>
</evidence>
<feature type="region of interest" description="Disordered" evidence="1">
    <location>
        <begin position="77"/>
        <end position="105"/>
    </location>
</feature>
<organism evidence="2 3">
    <name type="scientific">Mortierella isabellina</name>
    <name type="common">Filamentous fungus</name>
    <name type="synonym">Umbelopsis isabellina</name>
    <dbReference type="NCBI Taxonomy" id="91625"/>
    <lineage>
        <taxon>Eukaryota</taxon>
        <taxon>Fungi</taxon>
        <taxon>Fungi incertae sedis</taxon>
        <taxon>Mucoromycota</taxon>
        <taxon>Mucoromycotina</taxon>
        <taxon>Umbelopsidomycetes</taxon>
        <taxon>Umbelopsidales</taxon>
        <taxon>Umbelopsidaceae</taxon>
        <taxon>Umbelopsis</taxon>
    </lineage>
</organism>
<comment type="caution">
    <text evidence="2">The sequence shown here is derived from an EMBL/GenBank/DDBJ whole genome shotgun (WGS) entry which is preliminary data.</text>
</comment>
<evidence type="ECO:0000313" key="3">
    <source>
        <dbReference type="Proteomes" id="UP000654370"/>
    </source>
</evidence>
<accession>A0A8H7UHI8</accession>
<name>A0A8H7UHI8_MORIS</name>